<reference evidence="2" key="2">
    <citation type="journal article" date="2015" name="Data Brief">
        <title>Shoot transcriptome of the giant reed, Arundo donax.</title>
        <authorList>
            <person name="Barrero R.A."/>
            <person name="Guerrero F.D."/>
            <person name="Moolhuijzen P."/>
            <person name="Goolsby J.A."/>
            <person name="Tidwell J."/>
            <person name="Bellgard S.E."/>
            <person name="Bellgard M.I."/>
        </authorList>
    </citation>
    <scope>NUCLEOTIDE SEQUENCE</scope>
    <source>
        <tissue evidence="2">Shoot tissue taken approximately 20 cm above the soil surface</tissue>
    </source>
</reference>
<evidence type="ECO:0000313" key="2">
    <source>
        <dbReference type="EMBL" id="JAD17509.1"/>
    </source>
</evidence>
<dbReference type="AlphaFoldDB" id="A0A0A8XU48"/>
<accession>A0A0A8XU48</accession>
<feature type="region of interest" description="Disordered" evidence="1">
    <location>
        <begin position="1"/>
        <end position="55"/>
    </location>
</feature>
<dbReference type="EMBL" id="GBRH01280386">
    <property type="protein sequence ID" value="JAD17509.1"/>
    <property type="molecule type" value="Transcribed_RNA"/>
</dbReference>
<protein>
    <submittedName>
        <fullName evidence="2">Uncharacterized protein</fullName>
    </submittedName>
</protein>
<sequence>MLHSHFQTPRRRNHPVAYSPHRFLDRQGNESDDDREEVGGDWQSLRSSPLRQPGG</sequence>
<proteinExistence type="predicted"/>
<reference evidence="2" key="1">
    <citation type="submission" date="2014-09" db="EMBL/GenBank/DDBJ databases">
        <authorList>
            <person name="Magalhaes I.L.F."/>
            <person name="Oliveira U."/>
            <person name="Santos F.R."/>
            <person name="Vidigal T.H.D.A."/>
            <person name="Brescovit A.D."/>
            <person name="Santos A.J."/>
        </authorList>
    </citation>
    <scope>NUCLEOTIDE SEQUENCE</scope>
    <source>
        <tissue evidence="2">Shoot tissue taken approximately 20 cm above the soil surface</tissue>
    </source>
</reference>
<name>A0A0A8XU48_ARUDO</name>
<evidence type="ECO:0000256" key="1">
    <source>
        <dbReference type="SAM" id="MobiDB-lite"/>
    </source>
</evidence>
<feature type="compositionally biased region" description="Polar residues" evidence="1">
    <location>
        <begin position="44"/>
        <end position="55"/>
    </location>
</feature>
<organism evidence="2">
    <name type="scientific">Arundo donax</name>
    <name type="common">Giant reed</name>
    <name type="synonym">Donax arundinaceus</name>
    <dbReference type="NCBI Taxonomy" id="35708"/>
    <lineage>
        <taxon>Eukaryota</taxon>
        <taxon>Viridiplantae</taxon>
        <taxon>Streptophyta</taxon>
        <taxon>Embryophyta</taxon>
        <taxon>Tracheophyta</taxon>
        <taxon>Spermatophyta</taxon>
        <taxon>Magnoliopsida</taxon>
        <taxon>Liliopsida</taxon>
        <taxon>Poales</taxon>
        <taxon>Poaceae</taxon>
        <taxon>PACMAD clade</taxon>
        <taxon>Arundinoideae</taxon>
        <taxon>Arundineae</taxon>
        <taxon>Arundo</taxon>
    </lineage>
</organism>